<dbReference type="AlphaFoldDB" id="W7MFJ1"/>
<organism evidence="1 2">
    <name type="scientific">Gibberella moniliformis (strain M3125 / FGSC 7600)</name>
    <name type="common">Maize ear and stalk rot fungus</name>
    <name type="synonym">Fusarium verticillioides</name>
    <dbReference type="NCBI Taxonomy" id="334819"/>
    <lineage>
        <taxon>Eukaryota</taxon>
        <taxon>Fungi</taxon>
        <taxon>Dikarya</taxon>
        <taxon>Ascomycota</taxon>
        <taxon>Pezizomycotina</taxon>
        <taxon>Sordariomycetes</taxon>
        <taxon>Hypocreomycetidae</taxon>
        <taxon>Hypocreales</taxon>
        <taxon>Nectriaceae</taxon>
        <taxon>Fusarium</taxon>
        <taxon>Fusarium fujikuroi species complex</taxon>
    </lineage>
</organism>
<gene>
    <name evidence="1" type="ORF">FVEG_16530</name>
</gene>
<evidence type="ECO:0000313" key="2">
    <source>
        <dbReference type="Proteomes" id="UP000009096"/>
    </source>
</evidence>
<dbReference type="EMBL" id="DS022253">
    <property type="protein sequence ID" value="EWG49711.1"/>
    <property type="molecule type" value="Genomic_DNA"/>
</dbReference>
<dbReference type="KEGG" id="fvr:FVEG_16530"/>
<evidence type="ECO:0000313" key="1">
    <source>
        <dbReference type="EMBL" id="EWG49711.1"/>
    </source>
</evidence>
<proteinExistence type="predicted"/>
<dbReference type="RefSeq" id="XP_018755903.1">
    <property type="nucleotide sequence ID" value="XM_018905756.1"/>
</dbReference>
<dbReference type="RefSeq" id="XP_018755902.1">
    <property type="nucleotide sequence ID" value="XM_018905755.1"/>
</dbReference>
<name>W7MFJ1_GIBM7</name>
<dbReference type="GeneID" id="30073406"/>
<sequence length="113" mass="12801">MVLQGQRCQRVEALFEALRLPGSQAVYVPIFYNVPKVPWRRGLPWNVRRRLATSAHQRYTKTQKVKVPCSVDITSTHAFKGQALNGPARIQSRGYVGLGSYLVPTRTTVGERY</sequence>
<reference evidence="1 2" key="1">
    <citation type="journal article" date="2010" name="Nature">
        <title>Comparative genomics reveals mobile pathogenicity chromosomes in Fusarium.</title>
        <authorList>
            <person name="Ma L.J."/>
            <person name="van der Does H.C."/>
            <person name="Borkovich K.A."/>
            <person name="Coleman J.J."/>
            <person name="Daboussi M.J."/>
            <person name="Di Pietro A."/>
            <person name="Dufresne M."/>
            <person name="Freitag M."/>
            <person name="Grabherr M."/>
            <person name="Henrissat B."/>
            <person name="Houterman P.M."/>
            <person name="Kang S."/>
            <person name="Shim W.B."/>
            <person name="Woloshuk C."/>
            <person name="Xie X."/>
            <person name="Xu J.R."/>
            <person name="Antoniw J."/>
            <person name="Baker S.E."/>
            <person name="Bluhm B.H."/>
            <person name="Breakspear A."/>
            <person name="Brown D.W."/>
            <person name="Butchko R.A."/>
            <person name="Chapman S."/>
            <person name="Coulson R."/>
            <person name="Coutinho P.M."/>
            <person name="Danchin E.G."/>
            <person name="Diener A."/>
            <person name="Gale L.R."/>
            <person name="Gardiner D.M."/>
            <person name="Goff S."/>
            <person name="Hammond-Kosack K.E."/>
            <person name="Hilburn K."/>
            <person name="Hua-Van A."/>
            <person name="Jonkers W."/>
            <person name="Kazan K."/>
            <person name="Kodira C.D."/>
            <person name="Koehrsen M."/>
            <person name="Kumar L."/>
            <person name="Lee Y.H."/>
            <person name="Li L."/>
            <person name="Manners J.M."/>
            <person name="Miranda-Saavedra D."/>
            <person name="Mukherjee M."/>
            <person name="Park G."/>
            <person name="Park J."/>
            <person name="Park S.Y."/>
            <person name="Proctor R.H."/>
            <person name="Regev A."/>
            <person name="Ruiz-Roldan M.C."/>
            <person name="Sain D."/>
            <person name="Sakthikumar S."/>
            <person name="Sykes S."/>
            <person name="Schwartz D.C."/>
            <person name="Turgeon B.G."/>
            <person name="Wapinski I."/>
            <person name="Yoder O."/>
            <person name="Young S."/>
            <person name="Zeng Q."/>
            <person name="Zhou S."/>
            <person name="Galagan J."/>
            <person name="Cuomo C.A."/>
            <person name="Kistler H.C."/>
            <person name="Rep M."/>
        </authorList>
    </citation>
    <scope>NUCLEOTIDE SEQUENCE [LARGE SCALE GENOMIC DNA]</scope>
    <source>
        <strain evidence="1">7600</strain>
        <strain evidence="2">M3125 / FGSC 7600</strain>
    </source>
</reference>
<protein>
    <submittedName>
        <fullName evidence="1">Uncharacterized protein</fullName>
    </submittedName>
</protein>
<accession>W7MFJ1</accession>
<keyword evidence="2" id="KW-1185">Reference proteome</keyword>
<dbReference type="EMBL" id="DS022253">
    <property type="protein sequence ID" value="EWG49712.1"/>
    <property type="molecule type" value="Genomic_DNA"/>
</dbReference>
<reference evidence="1" key="2">
    <citation type="submission" date="2013-11" db="EMBL/GenBank/DDBJ databases">
        <authorList>
            <consortium name="The Broad Institute Genome Sequencing Platform"/>
            <person name="Ma L.-J."/>
            <person name="Corby-Kistler H."/>
            <person name="Broz K."/>
            <person name="Gale L.R."/>
            <person name="Jonkers W."/>
            <person name="O'Donnell K."/>
            <person name="Ploetz R."/>
            <person name="Steinberg C."/>
            <person name="Schwartz D.C."/>
            <person name="VanEtten H."/>
            <person name="Zhou S."/>
            <person name="Young S.K."/>
            <person name="Zeng Q."/>
            <person name="Gargeya S."/>
            <person name="Fitzgerald M."/>
            <person name="Abouelleil A."/>
            <person name="Alvarado L."/>
            <person name="Chapman S.B."/>
            <person name="Gainer-Dewar J."/>
            <person name="Goldberg J."/>
            <person name="Griggs A."/>
            <person name="Gujja S."/>
            <person name="Hansen M."/>
            <person name="Howarth C."/>
            <person name="Imamovic A."/>
            <person name="Ireland A."/>
            <person name="Larimer J."/>
            <person name="McCowan C."/>
            <person name="Murphy C."/>
            <person name="Pearson M."/>
            <person name="Poon T.W."/>
            <person name="Priest M."/>
            <person name="Roberts A."/>
            <person name="Saif S."/>
            <person name="Shea T."/>
            <person name="Sykes S."/>
            <person name="Wortman J."/>
            <person name="Nusbaum C."/>
            <person name="Birren B."/>
        </authorList>
    </citation>
    <scope>NUCLEOTIDE SEQUENCE</scope>
    <source>
        <strain evidence="1">7600</strain>
    </source>
</reference>
<dbReference type="Proteomes" id="UP000009096">
    <property type="component" value="Chromosome 5"/>
</dbReference>
<dbReference type="VEuPathDB" id="FungiDB:FVEG_16530"/>